<evidence type="ECO:0000256" key="12">
    <source>
        <dbReference type="PROSITE-ProRule" id="PRU00331"/>
    </source>
</evidence>
<dbReference type="Gene3D" id="3.10.20.90">
    <property type="entry name" value="Phosphatidylinositol 3-kinase Catalytic Subunit, Chain A, domain 1"/>
    <property type="match status" value="1"/>
</dbReference>
<evidence type="ECO:0000256" key="5">
    <source>
        <dbReference type="ARBA" id="ARBA00022786"/>
    </source>
</evidence>
<feature type="active site" evidence="12">
    <location>
        <position position="19"/>
    </location>
</feature>
<dbReference type="SUPFAM" id="SSF54236">
    <property type="entry name" value="Ubiquitin-like"/>
    <property type="match status" value="1"/>
</dbReference>
<reference evidence="16 17" key="1">
    <citation type="submission" date="2024-10" db="EMBL/GenBank/DDBJ databases">
        <title>Updated reference genomes for cyclostephanoid diatoms.</title>
        <authorList>
            <person name="Roberts W.R."/>
            <person name="Alverson A.J."/>
        </authorList>
    </citation>
    <scope>NUCLEOTIDE SEQUENCE [LARGE SCALE GENOMIC DNA]</scope>
    <source>
        <strain evidence="16 17">AJA232-27</strain>
    </source>
</reference>
<keyword evidence="8" id="KW-0805">Transcription regulation</keyword>
<sequence length="367" mass="40649">MAAAKQYWVYHERQEALLCGQHALNNLVQRNVFSPGSLAEIAEQLDQMELNYMAQNNEGGTQSKDFMKRVAEGSGNVDESGNFSIEVLRSALMNSYNLELPSLRQKGVGDARDVTEFEGFICNRSSHWFAIRKINGRFYNLNSTLERPEIISHFKLAAELEALQSAGYSVFCVVDSLPPPCTSQDMMESGLPQYWWSEENLIQGKTDSTTTRRDNDPWKKVGSGRRLDGKRPGSGGSSSSFGSGLEKSVSEMTEDEMMQMAMAASLEQQSAPSIGESAYEFELTAEPPEGAPGAVKIQFRLPDGTRAMRRFDSSDRVGALYAFVSSKCPKQRIELRAGFPPSDISSQRDSSIAESKLAGEMIHGRYI</sequence>
<dbReference type="AlphaFoldDB" id="A0ABD3M1Z9"/>
<feature type="domain" description="UBX" evidence="14">
    <location>
        <begin position="290"/>
        <end position="362"/>
    </location>
</feature>
<feature type="domain" description="Josephin" evidence="15">
    <location>
        <begin position="6"/>
        <end position="188"/>
    </location>
</feature>
<evidence type="ECO:0000256" key="4">
    <source>
        <dbReference type="ARBA" id="ARBA00022670"/>
    </source>
</evidence>
<dbReference type="InterPro" id="IPR006155">
    <property type="entry name" value="Josephin"/>
</dbReference>
<keyword evidence="4" id="KW-0645">Protease</keyword>
<feature type="active site" description="Nucleophile" evidence="11">
    <location>
        <position position="19"/>
    </location>
</feature>
<dbReference type="CDD" id="cd01767">
    <property type="entry name" value="UBX"/>
    <property type="match status" value="1"/>
</dbReference>
<feature type="active site" evidence="11 12">
    <location>
        <position position="142"/>
    </location>
</feature>
<evidence type="ECO:0000256" key="8">
    <source>
        <dbReference type="ARBA" id="ARBA00023015"/>
    </source>
</evidence>
<evidence type="ECO:0000256" key="9">
    <source>
        <dbReference type="ARBA" id="ARBA00023163"/>
    </source>
</evidence>
<evidence type="ECO:0000256" key="6">
    <source>
        <dbReference type="ARBA" id="ARBA00022801"/>
    </source>
</evidence>
<evidence type="ECO:0000256" key="3">
    <source>
        <dbReference type="ARBA" id="ARBA00012759"/>
    </source>
</evidence>
<evidence type="ECO:0000256" key="11">
    <source>
        <dbReference type="PIRSR" id="PIRSR633865-1"/>
    </source>
</evidence>
<keyword evidence="10" id="KW-0539">Nucleus</keyword>
<dbReference type="PANTHER" id="PTHR14159">
    <property type="entry name" value="ATAXIN-3-RELATED"/>
    <property type="match status" value="1"/>
</dbReference>
<dbReference type="PANTHER" id="PTHR14159:SF0">
    <property type="entry name" value="ATAXIN-3-RELATED"/>
    <property type="match status" value="1"/>
</dbReference>
<dbReference type="SMART" id="SM01246">
    <property type="entry name" value="Josephin"/>
    <property type="match status" value="1"/>
</dbReference>
<dbReference type="EC" id="3.4.19.12" evidence="3"/>
<comment type="catalytic activity">
    <reaction evidence="1">
        <text>Thiol-dependent hydrolysis of ester, thioester, amide, peptide and isopeptide bonds formed by the C-terminal Gly of ubiquitin (a 76-residue protein attached to proteins as an intracellular targeting signal).</text>
        <dbReference type="EC" id="3.4.19.12"/>
    </reaction>
</comment>
<dbReference type="Gene3D" id="3.90.70.40">
    <property type="match status" value="1"/>
</dbReference>
<keyword evidence="17" id="KW-1185">Reference proteome</keyword>
<organism evidence="16 17">
    <name type="scientific">Discostella pseudostelligera</name>
    <dbReference type="NCBI Taxonomy" id="259834"/>
    <lineage>
        <taxon>Eukaryota</taxon>
        <taxon>Sar</taxon>
        <taxon>Stramenopiles</taxon>
        <taxon>Ochrophyta</taxon>
        <taxon>Bacillariophyta</taxon>
        <taxon>Coscinodiscophyceae</taxon>
        <taxon>Thalassiosirophycidae</taxon>
        <taxon>Stephanodiscales</taxon>
        <taxon>Stephanodiscaceae</taxon>
        <taxon>Discostella</taxon>
    </lineage>
</organism>
<dbReference type="InterPro" id="IPR001012">
    <property type="entry name" value="UBX_dom"/>
</dbReference>
<keyword evidence="6 12" id="KW-0378">Hydrolase</keyword>
<name>A0ABD3M1Z9_9STRA</name>
<dbReference type="PROSITE" id="PS50330">
    <property type="entry name" value="UIM"/>
    <property type="match status" value="1"/>
</dbReference>
<evidence type="ECO:0000313" key="16">
    <source>
        <dbReference type="EMBL" id="KAL3756761.1"/>
    </source>
</evidence>
<feature type="active site" evidence="12">
    <location>
        <position position="127"/>
    </location>
</feature>
<feature type="active site" description="Proton acceptor" evidence="11">
    <location>
        <position position="127"/>
    </location>
</feature>
<dbReference type="Pfam" id="PF00789">
    <property type="entry name" value="UBX"/>
    <property type="match status" value="1"/>
</dbReference>
<feature type="region of interest" description="Disordered" evidence="13">
    <location>
        <begin position="205"/>
        <end position="249"/>
    </location>
</feature>
<dbReference type="EMBL" id="JALLBG020000293">
    <property type="protein sequence ID" value="KAL3756761.1"/>
    <property type="molecule type" value="Genomic_DNA"/>
</dbReference>
<proteinExistence type="predicted"/>
<evidence type="ECO:0000256" key="7">
    <source>
        <dbReference type="ARBA" id="ARBA00022807"/>
    </source>
</evidence>
<dbReference type="InterPro" id="IPR003903">
    <property type="entry name" value="UIM_dom"/>
</dbReference>
<evidence type="ECO:0000256" key="1">
    <source>
        <dbReference type="ARBA" id="ARBA00000707"/>
    </source>
</evidence>
<dbReference type="Proteomes" id="UP001530293">
    <property type="component" value="Unassembled WGS sequence"/>
</dbReference>
<dbReference type="GO" id="GO:0004843">
    <property type="term" value="F:cysteine-type deubiquitinase activity"/>
    <property type="evidence" value="ECO:0007669"/>
    <property type="project" value="UniProtKB-EC"/>
</dbReference>
<dbReference type="InterPro" id="IPR029071">
    <property type="entry name" value="Ubiquitin-like_domsf"/>
</dbReference>
<evidence type="ECO:0000256" key="10">
    <source>
        <dbReference type="ARBA" id="ARBA00023242"/>
    </source>
</evidence>
<dbReference type="GO" id="GO:0005634">
    <property type="term" value="C:nucleus"/>
    <property type="evidence" value="ECO:0007669"/>
    <property type="project" value="UniProtKB-SubCell"/>
</dbReference>
<evidence type="ECO:0000256" key="2">
    <source>
        <dbReference type="ARBA" id="ARBA00004123"/>
    </source>
</evidence>
<accession>A0ABD3M1Z9</accession>
<evidence type="ECO:0000313" key="17">
    <source>
        <dbReference type="Proteomes" id="UP001530293"/>
    </source>
</evidence>
<gene>
    <name evidence="16" type="ORF">ACHAWU_003511</name>
</gene>
<dbReference type="Pfam" id="PF02099">
    <property type="entry name" value="Josephin"/>
    <property type="match status" value="1"/>
</dbReference>
<dbReference type="GO" id="GO:0006508">
    <property type="term" value="P:proteolysis"/>
    <property type="evidence" value="ECO:0007669"/>
    <property type="project" value="UniProtKB-KW"/>
</dbReference>
<keyword evidence="7" id="KW-0788">Thiol protease</keyword>
<dbReference type="Gene3D" id="1.10.287.10">
    <property type="entry name" value="S15/NS1, RNA-binding"/>
    <property type="match status" value="1"/>
</dbReference>
<evidence type="ECO:0000256" key="13">
    <source>
        <dbReference type="SAM" id="MobiDB-lite"/>
    </source>
</evidence>
<protein>
    <recommendedName>
        <fullName evidence="3">ubiquitinyl hydrolase 1</fullName>
        <ecNumber evidence="3">3.4.19.12</ecNumber>
    </recommendedName>
</protein>
<keyword evidence="9" id="KW-0804">Transcription</keyword>
<dbReference type="PROSITE" id="PS50957">
    <property type="entry name" value="JOSEPHIN"/>
    <property type="match status" value="1"/>
</dbReference>
<keyword evidence="5" id="KW-0833">Ubl conjugation pathway</keyword>
<dbReference type="InterPro" id="IPR033865">
    <property type="entry name" value="Ataxin-3"/>
</dbReference>
<comment type="caution">
    <text evidence="16">The sequence shown here is derived from an EMBL/GenBank/DDBJ whole genome shotgun (WGS) entry which is preliminary data.</text>
</comment>
<dbReference type="PROSITE" id="PS50033">
    <property type="entry name" value="UBX"/>
    <property type="match status" value="1"/>
</dbReference>
<comment type="subcellular location">
    <subcellularLocation>
        <location evidence="2">Nucleus</location>
    </subcellularLocation>
</comment>
<evidence type="ECO:0000259" key="14">
    <source>
        <dbReference type="PROSITE" id="PS50033"/>
    </source>
</evidence>
<dbReference type="PRINTS" id="PR01233">
    <property type="entry name" value="JOSEPHIN"/>
</dbReference>
<evidence type="ECO:0000259" key="15">
    <source>
        <dbReference type="PROSITE" id="PS50957"/>
    </source>
</evidence>
<feature type="compositionally biased region" description="Basic and acidic residues" evidence="13">
    <location>
        <begin position="210"/>
        <end position="231"/>
    </location>
</feature>